<protein>
    <submittedName>
        <fullName evidence="1">Uncharacterized protein</fullName>
    </submittedName>
</protein>
<dbReference type="AlphaFoldDB" id="A0A8K1DBH7"/>
<reference evidence="1" key="1">
    <citation type="submission" date="2019-04" db="EMBL/GenBank/DDBJ databases">
        <title>Genome assembly of Zosterops borbonicus 15179.</title>
        <authorList>
            <person name="Leroy T."/>
            <person name="Anselmetti Y."/>
            <person name="Tilak M.-K."/>
            <person name="Nabholz B."/>
        </authorList>
    </citation>
    <scope>NUCLEOTIDE SEQUENCE</scope>
    <source>
        <strain evidence="1">HGM_15179</strain>
        <tissue evidence="1">Muscle</tissue>
    </source>
</reference>
<dbReference type="Proteomes" id="UP000796761">
    <property type="component" value="Unassembled WGS sequence"/>
</dbReference>
<evidence type="ECO:0000313" key="1">
    <source>
        <dbReference type="EMBL" id="TRZ08098.1"/>
    </source>
</evidence>
<comment type="caution">
    <text evidence="1">The sequence shown here is derived from an EMBL/GenBank/DDBJ whole genome shotgun (WGS) entry which is preliminary data.</text>
</comment>
<gene>
    <name evidence="1" type="ORF">HGM15179_019010</name>
</gene>
<proteinExistence type="predicted"/>
<dbReference type="EMBL" id="SWJQ01001489">
    <property type="protein sequence ID" value="TRZ08098.1"/>
    <property type="molecule type" value="Genomic_DNA"/>
</dbReference>
<sequence>MPDAIKSKLEALIGLEQMFQIPSIQWEVNTCEFTPRKSAKQGMYLVDGFTKLVEISQGLWVILDGQLVGYDGLLMDSESQVVEEPSPVLAKFLEDKERGVPRAIDLLDVALGKLLLYEGFQSAQFFTGEGPLINPHWMVLFPVTTAKAPDTPLAIPLVTACATVFSGLGNFESVYKFDKCFINPLFYIRETLSWDRVIGCEEQ</sequence>
<organism evidence="1 2">
    <name type="scientific">Zosterops borbonicus</name>
    <dbReference type="NCBI Taxonomy" id="364589"/>
    <lineage>
        <taxon>Eukaryota</taxon>
        <taxon>Metazoa</taxon>
        <taxon>Chordata</taxon>
        <taxon>Craniata</taxon>
        <taxon>Vertebrata</taxon>
        <taxon>Euteleostomi</taxon>
        <taxon>Archelosauria</taxon>
        <taxon>Archosauria</taxon>
        <taxon>Dinosauria</taxon>
        <taxon>Saurischia</taxon>
        <taxon>Theropoda</taxon>
        <taxon>Coelurosauria</taxon>
        <taxon>Aves</taxon>
        <taxon>Neognathae</taxon>
        <taxon>Neoaves</taxon>
        <taxon>Telluraves</taxon>
        <taxon>Australaves</taxon>
        <taxon>Passeriformes</taxon>
        <taxon>Sylvioidea</taxon>
        <taxon>Zosteropidae</taxon>
        <taxon>Zosterops</taxon>
    </lineage>
</organism>
<accession>A0A8K1DBH7</accession>
<dbReference type="OrthoDB" id="10589676at2759"/>
<name>A0A8K1DBH7_9PASS</name>
<evidence type="ECO:0000313" key="2">
    <source>
        <dbReference type="Proteomes" id="UP000796761"/>
    </source>
</evidence>
<keyword evidence="2" id="KW-1185">Reference proteome</keyword>